<comment type="subcellular location">
    <subcellularLocation>
        <location evidence="1">Nucleus</location>
        <location evidence="1">Nucleolus</location>
    </subcellularLocation>
</comment>
<reference evidence="8 9" key="1">
    <citation type="submission" date="2013-11" db="EMBL/GenBank/DDBJ databases">
        <title>Genome sequencing of Stegodyphus mimosarum.</title>
        <authorList>
            <person name="Bechsgaard J."/>
        </authorList>
    </citation>
    <scope>NUCLEOTIDE SEQUENCE [LARGE SCALE GENOMIC DNA]</scope>
</reference>
<dbReference type="GO" id="GO:0000028">
    <property type="term" value="P:ribosomal small subunit assembly"/>
    <property type="evidence" value="ECO:0007669"/>
    <property type="project" value="TreeGrafter"/>
</dbReference>
<gene>
    <name evidence="8" type="ORF">X975_22874</name>
</gene>
<dbReference type="InterPro" id="IPR019775">
    <property type="entry name" value="WD40_repeat_CS"/>
</dbReference>
<dbReference type="FunFam" id="2.130.10.10:FF:000216">
    <property type="entry name" value="Periodic tryptophan protein 2 homolog"/>
    <property type="match status" value="1"/>
</dbReference>
<feature type="domain" description="Small-subunit processome Utp12" evidence="7">
    <location>
        <begin position="763"/>
        <end position="866"/>
    </location>
</feature>
<dbReference type="Pfam" id="PF04003">
    <property type="entry name" value="Utp12"/>
    <property type="match status" value="1"/>
</dbReference>
<keyword evidence="4" id="KW-0677">Repeat</keyword>
<organism evidence="8 9">
    <name type="scientific">Stegodyphus mimosarum</name>
    <name type="common">African social velvet spider</name>
    <dbReference type="NCBI Taxonomy" id="407821"/>
    <lineage>
        <taxon>Eukaryota</taxon>
        <taxon>Metazoa</taxon>
        <taxon>Ecdysozoa</taxon>
        <taxon>Arthropoda</taxon>
        <taxon>Chelicerata</taxon>
        <taxon>Arachnida</taxon>
        <taxon>Araneae</taxon>
        <taxon>Araneomorphae</taxon>
        <taxon>Entelegynae</taxon>
        <taxon>Eresoidea</taxon>
        <taxon>Eresidae</taxon>
        <taxon>Stegodyphus</taxon>
    </lineage>
</organism>
<evidence type="ECO:0000256" key="3">
    <source>
        <dbReference type="ARBA" id="ARBA00022574"/>
    </source>
</evidence>
<dbReference type="EMBL" id="KK118246">
    <property type="protein sequence ID" value="KFM72539.1"/>
    <property type="molecule type" value="Genomic_DNA"/>
</dbReference>
<dbReference type="OrthoDB" id="3142434at2759"/>
<comment type="similarity">
    <text evidence="2">Belongs to the WD repeat PWP2 family.</text>
</comment>
<dbReference type="Proteomes" id="UP000054359">
    <property type="component" value="Unassembled WGS sequence"/>
</dbReference>
<dbReference type="STRING" id="407821.A0A087U5A0"/>
<dbReference type="InterPro" id="IPR027145">
    <property type="entry name" value="PWP2"/>
</dbReference>
<dbReference type="PROSITE" id="PS50082">
    <property type="entry name" value="WD_REPEATS_2"/>
    <property type="match status" value="3"/>
</dbReference>
<dbReference type="PROSITE" id="PS00678">
    <property type="entry name" value="WD_REPEATS_1"/>
    <property type="match status" value="2"/>
</dbReference>
<dbReference type="InterPro" id="IPR001680">
    <property type="entry name" value="WD40_rpt"/>
</dbReference>
<name>A0A087U5A0_STEMI</name>
<dbReference type="PROSITE" id="PS50294">
    <property type="entry name" value="WD_REPEATS_REGION"/>
    <property type="match status" value="3"/>
</dbReference>
<dbReference type="SUPFAM" id="SSF50998">
    <property type="entry name" value="Quinoprotein alcohol dehydrogenase-like"/>
    <property type="match status" value="2"/>
</dbReference>
<dbReference type="InterPro" id="IPR015943">
    <property type="entry name" value="WD40/YVTN_repeat-like_dom_sf"/>
</dbReference>
<dbReference type="GO" id="GO:0032040">
    <property type="term" value="C:small-subunit processome"/>
    <property type="evidence" value="ECO:0007669"/>
    <property type="project" value="TreeGrafter"/>
</dbReference>
<evidence type="ECO:0000313" key="8">
    <source>
        <dbReference type="EMBL" id="KFM72539.1"/>
    </source>
</evidence>
<evidence type="ECO:0000256" key="1">
    <source>
        <dbReference type="ARBA" id="ARBA00004604"/>
    </source>
</evidence>
<evidence type="ECO:0000256" key="4">
    <source>
        <dbReference type="ARBA" id="ARBA00022737"/>
    </source>
</evidence>
<dbReference type="SMART" id="SM00320">
    <property type="entry name" value="WD40"/>
    <property type="match status" value="10"/>
</dbReference>
<dbReference type="PANTHER" id="PTHR19858">
    <property type="entry name" value="WD40 REPEAT PROTEIN"/>
    <property type="match status" value="1"/>
</dbReference>
<protein>
    <submittedName>
        <fullName evidence="8">Periodic tryptophan protein 2-like protein</fullName>
    </submittedName>
</protein>
<dbReference type="OMA" id="VYEWQSE"/>
<evidence type="ECO:0000256" key="2">
    <source>
        <dbReference type="ARBA" id="ARBA00010226"/>
    </source>
</evidence>
<feature type="repeat" description="WD" evidence="6">
    <location>
        <begin position="405"/>
        <end position="446"/>
    </location>
</feature>
<dbReference type="PANTHER" id="PTHR19858:SF0">
    <property type="entry name" value="PERIODIC TRYPTOPHAN PROTEIN 2 HOMOLOG"/>
    <property type="match status" value="1"/>
</dbReference>
<evidence type="ECO:0000313" key="9">
    <source>
        <dbReference type="Proteomes" id="UP000054359"/>
    </source>
</evidence>
<dbReference type="InterPro" id="IPR007148">
    <property type="entry name" value="SSU_processome_Utp12"/>
</dbReference>
<dbReference type="Gene3D" id="2.130.10.10">
    <property type="entry name" value="YVTN repeat-like/Quinoprotein amine dehydrogenase"/>
    <property type="match status" value="3"/>
</dbReference>
<sequence>MKFSFKFSNLLGTVYNKGNLIFTPDGNTLISPVGNRITLYDLRNHKSETLPIESRYNFTTLALSPNGMLLVAVNEPGEALLCSLPHRIVVHRYHFKRPIEAVHFSPNGRYLAVTKENKLFIYQVPSCSMKQFNAFTLEKVYHFSYDRTLCIDWTSDSRVIAVGSADMTTKIYAFAKLKNLSVYTLGSHTDVLVGCFFEENSLNIYTVSKNGQVCAWECSIDLGNLVSASEDQKKKQENNDEEDEVICEEEEKRVAEEKTDEKFFYKRIGRHFIKDAVSKEGYVALSSAAFNRKAHLLVVGFSNGSFLLYEMPECYQIHSLSLSNQMIASVAFNCTGDWIALGSAGIGQLVVWEWQSESFVMKQQGHFNNMQCLCYSPDGTFIATGGEDGKVKIWDTSSGFCFVTFTEHTSAIMGVAFSPNGKVVLSASLDGTVRAFDLFRYRNFRTFTTPKPTQFSCLTVDPSGEIICAGSEESFEVYVWAVPTGRLLSILAGHEAPVSSVCFSPVDLVISSASWDKTVRFWNVHESKSSRETITLTSDGLAVVYRPDGAEIAVATLDGQISFFNAHTSEQTGSIEGRNDLYVGRRETDMITAKMLLKSQAFSTLCYTADGECILAAGRSKFVCIYNVKDRILMKKFEITCNLSFDAVEDFINRRRMTNFGNKALIEKRLDEETITVAVPGSKKLDKSSRSVKPEISVSAIQFSPTGRAWGATTTEGLLVYSLDNNLVFDPFDLDIDNTPQNIRKTLANGDYSHAIMMALRLNETGVTMEVVESIKPDAIETLVSYLPLLYAEKLLRFVVDQLEVSPHLEFYVMWIQYILTAHGANMKNHAGSKSTLRAMQKNLSRRAEELEKVCSTFKYMLEYILAISKVKKR</sequence>
<dbReference type="GO" id="GO:0000462">
    <property type="term" value="P:maturation of SSU-rRNA from tricistronic rRNA transcript (SSU-rRNA, 5.8S rRNA, LSU-rRNA)"/>
    <property type="evidence" value="ECO:0007669"/>
    <property type="project" value="TreeGrafter"/>
</dbReference>
<keyword evidence="3 6" id="KW-0853">WD repeat</keyword>
<evidence type="ECO:0000256" key="6">
    <source>
        <dbReference type="PROSITE-ProRule" id="PRU00221"/>
    </source>
</evidence>
<dbReference type="GO" id="GO:0034388">
    <property type="term" value="C:Pwp2p-containing subcomplex of 90S preribosome"/>
    <property type="evidence" value="ECO:0007669"/>
    <property type="project" value="TreeGrafter"/>
</dbReference>
<dbReference type="AlphaFoldDB" id="A0A087U5A0"/>
<feature type="repeat" description="WD" evidence="6">
    <location>
        <begin position="491"/>
        <end position="532"/>
    </location>
</feature>
<keyword evidence="5" id="KW-0539">Nucleus</keyword>
<dbReference type="InterPro" id="IPR011047">
    <property type="entry name" value="Quinoprotein_ADH-like_sf"/>
</dbReference>
<evidence type="ECO:0000259" key="7">
    <source>
        <dbReference type="Pfam" id="PF04003"/>
    </source>
</evidence>
<accession>A0A087U5A0</accession>
<evidence type="ECO:0000256" key="5">
    <source>
        <dbReference type="ARBA" id="ARBA00023242"/>
    </source>
</evidence>
<keyword evidence="9" id="KW-1185">Reference proteome</keyword>
<proteinExistence type="inferred from homology"/>
<feature type="non-terminal residue" evidence="8">
    <location>
        <position position="874"/>
    </location>
</feature>
<dbReference type="Pfam" id="PF00400">
    <property type="entry name" value="WD40"/>
    <property type="match status" value="4"/>
</dbReference>
<dbReference type="CDD" id="cd00200">
    <property type="entry name" value="WD40"/>
    <property type="match status" value="1"/>
</dbReference>
<feature type="repeat" description="WD" evidence="6">
    <location>
        <begin position="363"/>
        <end position="404"/>
    </location>
</feature>